<sequence length="315" mass="33991">MYPMAPLVRTVLNTTARLAPGPAGRMAFHLFVRPLGRARPRPEEQALFAAARTGRLRVRGKDVVTYAWGDGRRPVLLVHGWSSRASRLTAFAEALLARGYSPVAFDAPGHGESPGRASNIIEYRYIIRELHARHGDFDAVVAHSFGVLATHLAFRDDQGEGVRAARLVGLGGVGSFTMLLAGFRAGFGVSDLVVRGMRAYVERRIAPGEPGIWDRFDADGAAAELDLPVLLFHDEDDDMVPVVQARRLARAHGDRARLVVTRGLGHRRILTDPGVVAEAVEFVTAGSMPEPAVMAPEGGIAREGRTAPESRIATG</sequence>
<name>A0A4Y3RRN8_9ACTN</name>
<dbReference type="RefSeq" id="WP_141299015.1">
    <property type="nucleotide sequence ID" value="NZ_BJMN01000035.1"/>
</dbReference>
<evidence type="ECO:0000256" key="1">
    <source>
        <dbReference type="SAM" id="MobiDB-lite"/>
    </source>
</evidence>
<gene>
    <name evidence="3" type="ORF">SGA01_53130</name>
</gene>
<evidence type="ECO:0000259" key="2">
    <source>
        <dbReference type="Pfam" id="PF12697"/>
    </source>
</evidence>
<proteinExistence type="predicted"/>
<dbReference type="OrthoDB" id="9785847at2"/>
<evidence type="ECO:0000313" key="4">
    <source>
        <dbReference type="Proteomes" id="UP000315226"/>
    </source>
</evidence>
<accession>A0A4Y3RRN8</accession>
<dbReference type="GO" id="GO:0016787">
    <property type="term" value="F:hydrolase activity"/>
    <property type="evidence" value="ECO:0007669"/>
    <property type="project" value="UniProtKB-KW"/>
</dbReference>
<dbReference type="PANTHER" id="PTHR43689:SF8">
    <property type="entry name" value="ALPHA_BETA-HYDROLASES SUPERFAMILY PROTEIN"/>
    <property type="match status" value="1"/>
</dbReference>
<dbReference type="PANTHER" id="PTHR43689">
    <property type="entry name" value="HYDROLASE"/>
    <property type="match status" value="1"/>
</dbReference>
<dbReference type="Pfam" id="PF12697">
    <property type="entry name" value="Abhydrolase_6"/>
    <property type="match status" value="1"/>
</dbReference>
<organism evidence="3 4">
    <name type="scientific">Streptomyces gardneri</name>
    <dbReference type="NCBI Taxonomy" id="66892"/>
    <lineage>
        <taxon>Bacteria</taxon>
        <taxon>Bacillati</taxon>
        <taxon>Actinomycetota</taxon>
        <taxon>Actinomycetes</taxon>
        <taxon>Kitasatosporales</taxon>
        <taxon>Streptomycetaceae</taxon>
        <taxon>Streptomyces</taxon>
    </lineage>
</organism>
<feature type="region of interest" description="Disordered" evidence="1">
    <location>
        <begin position="291"/>
        <end position="315"/>
    </location>
</feature>
<feature type="domain" description="AB hydrolase-1" evidence="2">
    <location>
        <begin position="75"/>
        <end position="279"/>
    </location>
</feature>
<dbReference type="SUPFAM" id="SSF53474">
    <property type="entry name" value="alpha/beta-Hydrolases"/>
    <property type="match status" value="1"/>
</dbReference>
<keyword evidence="3" id="KW-0378">Hydrolase</keyword>
<dbReference type="InterPro" id="IPR000073">
    <property type="entry name" value="AB_hydrolase_1"/>
</dbReference>
<protein>
    <submittedName>
        <fullName evidence="3">Alpha/beta hydrolase</fullName>
    </submittedName>
</protein>
<comment type="caution">
    <text evidence="3">The sequence shown here is derived from an EMBL/GenBank/DDBJ whole genome shotgun (WGS) entry which is preliminary data.</text>
</comment>
<reference evidence="3 4" key="1">
    <citation type="submission" date="2019-06" db="EMBL/GenBank/DDBJ databases">
        <title>Whole genome shotgun sequence of Streptomyces gardneri NBRC 12865.</title>
        <authorList>
            <person name="Hosoyama A."/>
            <person name="Uohara A."/>
            <person name="Ohji S."/>
            <person name="Ichikawa N."/>
        </authorList>
    </citation>
    <scope>NUCLEOTIDE SEQUENCE [LARGE SCALE GENOMIC DNA]</scope>
    <source>
        <strain evidence="3 4">NBRC 12865</strain>
    </source>
</reference>
<keyword evidence="4" id="KW-1185">Reference proteome</keyword>
<dbReference type="InterPro" id="IPR029058">
    <property type="entry name" value="AB_hydrolase_fold"/>
</dbReference>
<dbReference type="Gene3D" id="3.40.50.1820">
    <property type="entry name" value="alpha/beta hydrolase"/>
    <property type="match status" value="1"/>
</dbReference>
<dbReference type="EMBL" id="BJMN01000035">
    <property type="protein sequence ID" value="GEB59708.1"/>
    <property type="molecule type" value="Genomic_DNA"/>
</dbReference>
<dbReference type="Proteomes" id="UP000315226">
    <property type="component" value="Unassembled WGS sequence"/>
</dbReference>
<evidence type="ECO:0000313" key="3">
    <source>
        <dbReference type="EMBL" id="GEB59708.1"/>
    </source>
</evidence>
<dbReference type="AlphaFoldDB" id="A0A4Y3RRN8"/>